<dbReference type="Gene3D" id="3.30.70.260">
    <property type="match status" value="1"/>
</dbReference>
<evidence type="ECO:0000256" key="2">
    <source>
        <dbReference type="ARBA" id="ARBA00023141"/>
    </source>
</evidence>
<sequence>MPNTILNTYPVRTLRSVCSALPPAPLTLPPAPFHQNSWTKRAGREAGPGRARGHQHATLSRKGGSMSTMGLVEGGNDHRCATVGAVDGGDTLASLRARIDEIDRDLVRLLNERFAVCERIGAAKRAAGGAGDAVVYVPSREKAVLDKVSRLNRQYPGPLSEPAVRSIFREIMSYSIHLQRPISIVYPGESGGLAHQAAIARFGTSLTCVGGDLDLRAVFDAVQRGHSQYGVVPVDRLSDMISVMYRLACSDDLMVYAEIALPVALHLCTASASRPAIADIRRVFVPPESAGRCRRWLAQTMPAADVVESRTLADAMSEAAVDDGQEKVVVCTALAAMLHRFNVIADGIEDSGDAIDQFVIIGRDMDRATGADKSSIVFALSGCATSTGTLCDVLSLLKRHDVNLMSITSREVRHVAEVTRDCPGAPRLAPDDSFFFIDVDGHVSDADARIRSLINDLRQRCAWVRLLGSRSKSTSPSSFAVRE</sequence>
<dbReference type="PANTHER" id="PTHR21022:SF19">
    <property type="entry name" value="PREPHENATE DEHYDRATASE-RELATED"/>
    <property type="match status" value="1"/>
</dbReference>
<dbReference type="GO" id="GO:0009094">
    <property type="term" value="P:L-phenylalanine biosynthetic process"/>
    <property type="evidence" value="ECO:0007669"/>
    <property type="project" value="UniProtKB-KW"/>
</dbReference>
<dbReference type="GO" id="GO:0046417">
    <property type="term" value="P:chorismate metabolic process"/>
    <property type="evidence" value="ECO:0007669"/>
    <property type="project" value="InterPro"/>
</dbReference>
<dbReference type="AlphaFoldDB" id="A0A3P3YBU8"/>
<evidence type="ECO:0000256" key="3">
    <source>
        <dbReference type="ARBA" id="ARBA00023222"/>
    </source>
</evidence>
<evidence type="ECO:0000256" key="5">
    <source>
        <dbReference type="ARBA" id="ARBA00029440"/>
    </source>
</evidence>
<dbReference type="PROSITE" id="PS51168">
    <property type="entry name" value="CHORISMATE_MUT_2"/>
    <property type="match status" value="1"/>
</dbReference>
<dbReference type="PROSITE" id="PS51171">
    <property type="entry name" value="PREPHENATE_DEHYDR_3"/>
    <property type="match status" value="1"/>
</dbReference>
<gene>
    <name evidence="9" type="ORF">PLBR_LOCUS4695</name>
</gene>
<protein>
    <recommendedName>
        <fullName evidence="11">Prephenate dehydratase</fullName>
    </recommendedName>
</protein>
<geneLocation type="mitochondrion" evidence="9"/>
<dbReference type="EMBL" id="OVEO01000007">
    <property type="protein sequence ID" value="SPQ97480.1"/>
    <property type="molecule type" value="Genomic_DNA"/>
</dbReference>
<dbReference type="CDD" id="cd04905">
    <property type="entry name" value="ACT_CM-PDT"/>
    <property type="match status" value="1"/>
</dbReference>
<keyword evidence="9" id="KW-0496">Mitochondrion</keyword>
<dbReference type="InterPro" id="IPR002701">
    <property type="entry name" value="CM_II_prokaryot"/>
</dbReference>
<keyword evidence="1" id="KW-0028">Amino-acid biosynthesis</keyword>
<dbReference type="Proteomes" id="UP000290189">
    <property type="component" value="Unassembled WGS sequence"/>
</dbReference>
<evidence type="ECO:0000256" key="4">
    <source>
        <dbReference type="ARBA" id="ARBA00023239"/>
    </source>
</evidence>
<dbReference type="SUPFAM" id="SSF53850">
    <property type="entry name" value="Periplasmic binding protein-like II"/>
    <property type="match status" value="1"/>
</dbReference>
<dbReference type="SUPFAM" id="SSF55021">
    <property type="entry name" value="ACT-like"/>
    <property type="match status" value="1"/>
</dbReference>
<dbReference type="SMART" id="SM00830">
    <property type="entry name" value="CM_2"/>
    <property type="match status" value="1"/>
</dbReference>
<evidence type="ECO:0000259" key="8">
    <source>
        <dbReference type="PROSITE" id="PS51171"/>
    </source>
</evidence>
<proteinExistence type="predicted"/>
<dbReference type="Gene3D" id="3.40.190.10">
    <property type="entry name" value="Periplasmic binding protein-like II"/>
    <property type="match status" value="2"/>
</dbReference>
<dbReference type="InterPro" id="IPR001086">
    <property type="entry name" value="Preph_deHydtase"/>
</dbReference>
<feature type="domain" description="Prephenate dehydratase" evidence="8">
    <location>
        <begin position="183"/>
        <end position="363"/>
    </location>
</feature>
<reference evidence="9 10" key="1">
    <citation type="submission" date="2018-03" db="EMBL/GenBank/DDBJ databases">
        <authorList>
            <person name="Fogelqvist J."/>
        </authorList>
    </citation>
    <scope>NUCLEOTIDE SEQUENCE [LARGE SCALE GENOMIC DNA]</scope>
</reference>
<feature type="domain" description="Chorismate mutase" evidence="7">
    <location>
        <begin position="86"/>
        <end position="183"/>
    </location>
</feature>
<dbReference type="Pfam" id="PF01817">
    <property type="entry name" value="CM_2"/>
    <property type="match status" value="1"/>
</dbReference>
<evidence type="ECO:0000256" key="6">
    <source>
        <dbReference type="SAM" id="MobiDB-lite"/>
    </source>
</evidence>
<dbReference type="InterPro" id="IPR045865">
    <property type="entry name" value="ACT-like_dom_sf"/>
</dbReference>
<evidence type="ECO:0000313" key="9">
    <source>
        <dbReference type="EMBL" id="SPQ97480.1"/>
    </source>
</evidence>
<comment type="pathway">
    <text evidence="5">Amino-acid biosynthesis.</text>
</comment>
<dbReference type="InterPro" id="IPR036979">
    <property type="entry name" value="CM_dom_sf"/>
</dbReference>
<organism evidence="9 10">
    <name type="scientific">Plasmodiophora brassicae</name>
    <name type="common">Clubroot disease agent</name>
    <dbReference type="NCBI Taxonomy" id="37360"/>
    <lineage>
        <taxon>Eukaryota</taxon>
        <taxon>Sar</taxon>
        <taxon>Rhizaria</taxon>
        <taxon>Endomyxa</taxon>
        <taxon>Phytomyxea</taxon>
        <taxon>Plasmodiophorida</taxon>
        <taxon>Plasmodiophoridae</taxon>
        <taxon>Plasmodiophora</taxon>
    </lineage>
</organism>
<evidence type="ECO:0000313" key="10">
    <source>
        <dbReference type="Proteomes" id="UP000290189"/>
    </source>
</evidence>
<accession>A0A3P3YBU8</accession>
<dbReference type="Gene3D" id="1.20.59.10">
    <property type="entry name" value="Chorismate mutase"/>
    <property type="match status" value="1"/>
</dbReference>
<dbReference type="GO" id="GO:0005737">
    <property type="term" value="C:cytoplasm"/>
    <property type="evidence" value="ECO:0007669"/>
    <property type="project" value="TreeGrafter"/>
</dbReference>
<evidence type="ECO:0008006" key="11">
    <source>
        <dbReference type="Google" id="ProtNLM"/>
    </source>
</evidence>
<feature type="region of interest" description="Disordered" evidence="6">
    <location>
        <begin position="31"/>
        <end position="66"/>
    </location>
</feature>
<keyword evidence="3" id="KW-0584">Phenylalanine biosynthesis</keyword>
<dbReference type="Pfam" id="PF00800">
    <property type="entry name" value="PDT"/>
    <property type="match status" value="1"/>
</dbReference>
<keyword evidence="2" id="KW-0057">Aromatic amino acid biosynthesis</keyword>
<dbReference type="InterPro" id="IPR036263">
    <property type="entry name" value="Chorismate_II_sf"/>
</dbReference>
<keyword evidence="4" id="KW-0456">Lyase</keyword>
<dbReference type="PANTHER" id="PTHR21022">
    <property type="entry name" value="PREPHENATE DEHYDRATASE P PROTEIN"/>
    <property type="match status" value="1"/>
</dbReference>
<dbReference type="GO" id="GO:0004106">
    <property type="term" value="F:chorismate mutase activity"/>
    <property type="evidence" value="ECO:0007669"/>
    <property type="project" value="InterPro"/>
</dbReference>
<dbReference type="SUPFAM" id="SSF48600">
    <property type="entry name" value="Chorismate mutase II"/>
    <property type="match status" value="1"/>
</dbReference>
<evidence type="ECO:0000256" key="1">
    <source>
        <dbReference type="ARBA" id="ARBA00022605"/>
    </source>
</evidence>
<dbReference type="GO" id="GO:0004664">
    <property type="term" value="F:prephenate dehydratase activity"/>
    <property type="evidence" value="ECO:0007669"/>
    <property type="project" value="InterPro"/>
</dbReference>
<evidence type="ECO:0000259" key="7">
    <source>
        <dbReference type="PROSITE" id="PS51168"/>
    </source>
</evidence>
<name>A0A3P3YBU8_PLABS</name>